<keyword evidence="5" id="KW-1185">Reference proteome</keyword>
<reference evidence="4 5" key="1">
    <citation type="submission" date="2021-05" db="EMBL/GenBank/DDBJ databases">
        <title>Genome Assembly of Synthetic Allotetraploid Brassica napus Reveals Homoeologous Exchanges between Subgenomes.</title>
        <authorList>
            <person name="Davis J.T."/>
        </authorList>
    </citation>
    <scope>NUCLEOTIDE SEQUENCE [LARGE SCALE GENOMIC DNA]</scope>
    <source>
        <strain evidence="5">cv. Da-Ae</strain>
        <tissue evidence="4">Seedling</tissue>
    </source>
</reference>
<dbReference type="SUPFAM" id="SSF52540">
    <property type="entry name" value="P-loop containing nucleoside triphosphate hydrolases"/>
    <property type="match status" value="1"/>
</dbReference>
<feature type="region of interest" description="Disordered" evidence="3">
    <location>
        <begin position="237"/>
        <end position="337"/>
    </location>
</feature>
<keyword evidence="2" id="KW-0342">GTP-binding</keyword>
<protein>
    <submittedName>
        <fullName evidence="4">Uncharacterized protein</fullName>
    </submittedName>
</protein>
<proteinExistence type="predicted"/>
<feature type="compositionally biased region" description="Polar residues" evidence="3">
    <location>
        <begin position="242"/>
        <end position="253"/>
    </location>
</feature>
<dbReference type="EMBL" id="JAGKQM010000006">
    <property type="protein sequence ID" value="KAH0923046.1"/>
    <property type="molecule type" value="Genomic_DNA"/>
</dbReference>
<comment type="caution">
    <text evidence="4">The sequence shown here is derived from an EMBL/GenBank/DDBJ whole genome shotgun (WGS) entry which is preliminary data.</text>
</comment>
<organism evidence="4 5">
    <name type="scientific">Brassica napus</name>
    <name type="common">Rape</name>
    <dbReference type="NCBI Taxonomy" id="3708"/>
    <lineage>
        <taxon>Eukaryota</taxon>
        <taxon>Viridiplantae</taxon>
        <taxon>Streptophyta</taxon>
        <taxon>Embryophyta</taxon>
        <taxon>Tracheophyta</taxon>
        <taxon>Spermatophyta</taxon>
        <taxon>Magnoliopsida</taxon>
        <taxon>eudicotyledons</taxon>
        <taxon>Gunneridae</taxon>
        <taxon>Pentapetalae</taxon>
        <taxon>rosids</taxon>
        <taxon>malvids</taxon>
        <taxon>Brassicales</taxon>
        <taxon>Brassicaceae</taxon>
        <taxon>Brassiceae</taxon>
        <taxon>Brassica</taxon>
    </lineage>
</organism>
<name>A0ABQ8D3K8_BRANA</name>
<evidence type="ECO:0000256" key="3">
    <source>
        <dbReference type="SAM" id="MobiDB-lite"/>
    </source>
</evidence>
<dbReference type="InterPro" id="IPR027417">
    <property type="entry name" value="P-loop_NTPase"/>
</dbReference>
<dbReference type="SMART" id="SM00175">
    <property type="entry name" value="RAB"/>
    <property type="match status" value="1"/>
</dbReference>
<evidence type="ECO:0000313" key="5">
    <source>
        <dbReference type="Proteomes" id="UP000824890"/>
    </source>
</evidence>
<dbReference type="Proteomes" id="UP000824890">
    <property type="component" value="Unassembled WGS sequence"/>
</dbReference>
<dbReference type="Gene3D" id="3.40.50.300">
    <property type="entry name" value="P-loop containing nucleotide triphosphate hydrolases"/>
    <property type="match status" value="1"/>
</dbReference>
<dbReference type="PANTHER" id="PTHR24073">
    <property type="entry name" value="DRAB5-RELATED"/>
    <property type="match status" value="1"/>
</dbReference>
<feature type="compositionally biased region" description="Polar residues" evidence="3">
    <location>
        <begin position="317"/>
        <end position="328"/>
    </location>
</feature>
<dbReference type="Pfam" id="PF08477">
    <property type="entry name" value="Roc"/>
    <property type="match status" value="1"/>
</dbReference>
<keyword evidence="1" id="KW-0547">Nucleotide-binding</keyword>
<accession>A0ABQ8D3K8</accession>
<evidence type="ECO:0000256" key="1">
    <source>
        <dbReference type="ARBA" id="ARBA00022741"/>
    </source>
</evidence>
<gene>
    <name evidence="4" type="ORF">HID58_023064</name>
</gene>
<sequence>MKFWRERERESKEQILAPLCGQVRVLVVGDSVMAHVHVESWSLVIQIGIYTWTLMLDLIVCGSGVGKTSLVHLINKGSSIHRPSQTIGCTVGVKHITYGSPASSSSSIQGDAERDFFVELWDVSGHERYKDCRSLFYSQINGGPGGLPVPYIVVGNKADIAAKEGTKGSSGNLVDAARHWVEKQGLLSSSEELPLFESFPGNSGLIAAAKETRYDKEALNKFFRMLIRRRYFSDEQPAASPWSISPHRTSSSQRLDDEITSDDDQFYKRTSFHGDPYKYNNNTLPPLPAQRNLTPPPTLFPQQPVSTPDNYAIPRFSLSSETSNNGSGRSKRMDINV</sequence>
<evidence type="ECO:0000256" key="2">
    <source>
        <dbReference type="ARBA" id="ARBA00023134"/>
    </source>
</evidence>
<evidence type="ECO:0000313" key="4">
    <source>
        <dbReference type="EMBL" id="KAH0923046.1"/>
    </source>
</evidence>